<keyword evidence="7 12" id="KW-0406">Ion transport</keyword>
<evidence type="ECO:0000256" key="9">
    <source>
        <dbReference type="ARBA" id="ARBA00023310"/>
    </source>
</evidence>
<dbReference type="PANTHER" id="PTHR33445:SF2">
    <property type="entry name" value="ATP SYNTHASE SUBUNIT B', CHLOROPLASTIC"/>
    <property type="match status" value="1"/>
</dbReference>
<dbReference type="CDD" id="cd06503">
    <property type="entry name" value="ATP-synt_Fo_b"/>
    <property type="match status" value="1"/>
</dbReference>
<evidence type="ECO:0000256" key="2">
    <source>
        <dbReference type="ARBA" id="ARBA00022448"/>
    </source>
</evidence>
<feature type="transmembrane region" description="Helical" evidence="12">
    <location>
        <begin position="6"/>
        <end position="27"/>
    </location>
</feature>
<dbReference type="EMBL" id="FLUQ01000005">
    <property type="protein sequence ID" value="SBW09158.1"/>
    <property type="molecule type" value="Genomic_DNA"/>
</dbReference>
<evidence type="ECO:0000256" key="5">
    <source>
        <dbReference type="ARBA" id="ARBA00022781"/>
    </source>
</evidence>
<sequence>MLDINITLLIQLVNFIVTLFVLDFLLIKPIRGIIKKRRDLAGGMLSDAETFTTEAAVKLEKYEAAMAKAREEAAAAREARKTEALAKESSLLEAARQEAHEFLQASREETKNAVAQTMAAMENRIPELSRMVVDRLLGKSKRSSTA</sequence>
<comment type="subunit">
    <text evidence="12">F-type ATPases have 2 components, F(1) - the catalytic core - and F(0) - the membrane proton channel. F(1) has five subunits: alpha(3), beta(3), gamma(1), delta(1), epsilon(1). F(0) has three main subunits: a(1), b(2) and c(10-14). The alpha and beta chains form an alternating ring which encloses part of the gamma chain. F(1) is attached to F(0) by a central stalk formed by the gamma and epsilon chains, while a peripheral stalk is formed by the delta and b chains.</text>
</comment>
<dbReference type="InterPro" id="IPR002146">
    <property type="entry name" value="ATP_synth_b/b'su_bac/chlpt"/>
</dbReference>
<dbReference type="AlphaFoldDB" id="A0A212KC32"/>
<accession>A0A212KC32</accession>
<keyword evidence="5 12" id="KW-0375">Hydrogen ion transport</keyword>
<dbReference type="GO" id="GO:0005886">
    <property type="term" value="C:plasma membrane"/>
    <property type="evidence" value="ECO:0007669"/>
    <property type="project" value="UniProtKB-SubCell"/>
</dbReference>
<comment type="similarity">
    <text evidence="1 12 13">Belongs to the ATPase B chain family.</text>
</comment>
<keyword evidence="12" id="KW-1003">Cell membrane</keyword>
<comment type="subcellular location">
    <subcellularLocation>
        <location evidence="12">Cell membrane</location>
        <topology evidence="12">Single-pass membrane protein</topology>
    </subcellularLocation>
    <subcellularLocation>
        <location evidence="11">Endomembrane system</location>
        <topology evidence="11">Single-pass membrane protein</topology>
    </subcellularLocation>
</comment>
<dbReference type="PANTHER" id="PTHR33445">
    <property type="entry name" value="ATP SYNTHASE SUBUNIT B', CHLOROPLASTIC"/>
    <property type="match status" value="1"/>
</dbReference>
<evidence type="ECO:0000313" key="15">
    <source>
        <dbReference type="EMBL" id="SBW09158.1"/>
    </source>
</evidence>
<evidence type="ECO:0000256" key="10">
    <source>
        <dbReference type="ARBA" id="ARBA00025198"/>
    </source>
</evidence>
<evidence type="ECO:0000256" key="1">
    <source>
        <dbReference type="ARBA" id="ARBA00005513"/>
    </source>
</evidence>
<evidence type="ECO:0000256" key="11">
    <source>
        <dbReference type="ARBA" id="ARBA00037847"/>
    </source>
</evidence>
<keyword evidence="6 12" id="KW-1133">Transmembrane helix</keyword>
<dbReference type="GO" id="GO:0045259">
    <property type="term" value="C:proton-transporting ATP synthase complex"/>
    <property type="evidence" value="ECO:0007669"/>
    <property type="project" value="UniProtKB-KW"/>
</dbReference>
<feature type="coiled-coil region" evidence="14">
    <location>
        <begin position="52"/>
        <end position="79"/>
    </location>
</feature>
<evidence type="ECO:0000256" key="8">
    <source>
        <dbReference type="ARBA" id="ARBA00023136"/>
    </source>
</evidence>
<comment type="function">
    <text evidence="12">Component of the F(0) channel, it forms part of the peripheral stalk, linking F(1) to F(0).</text>
</comment>
<dbReference type="GO" id="GO:0046961">
    <property type="term" value="F:proton-transporting ATPase activity, rotational mechanism"/>
    <property type="evidence" value="ECO:0007669"/>
    <property type="project" value="TreeGrafter"/>
</dbReference>
<gene>
    <name evidence="12" type="primary">atpF</name>
    <name evidence="15" type="ORF">KL86DPRO_50085</name>
</gene>
<evidence type="ECO:0000256" key="6">
    <source>
        <dbReference type="ARBA" id="ARBA00022989"/>
    </source>
</evidence>
<protein>
    <recommendedName>
        <fullName evidence="12">ATP synthase subunit b</fullName>
    </recommendedName>
    <alternativeName>
        <fullName evidence="12">ATP synthase F(0) sector subunit b</fullName>
    </alternativeName>
    <alternativeName>
        <fullName evidence="12">ATPase subunit I</fullName>
    </alternativeName>
    <alternativeName>
        <fullName evidence="12">F-type ATPase subunit b</fullName>
        <shortName evidence="12">F-ATPase subunit b</shortName>
    </alternativeName>
</protein>
<reference evidence="15" key="1">
    <citation type="submission" date="2016-04" db="EMBL/GenBank/DDBJ databases">
        <authorList>
            <person name="Evans L.H."/>
            <person name="Alamgir A."/>
            <person name="Owens N."/>
            <person name="Weber N.D."/>
            <person name="Virtaneva K."/>
            <person name="Barbian K."/>
            <person name="Babar A."/>
            <person name="Rosenke K."/>
        </authorList>
    </citation>
    <scope>NUCLEOTIDE SEQUENCE</scope>
    <source>
        <strain evidence="15">86</strain>
    </source>
</reference>
<name>A0A212KC32_9DELT</name>
<dbReference type="HAMAP" id="MF_01398">
    <property type="entry name" value="ATP_synth_b_bprime"/>
    <property type="match status" value="1"/>
</dbReference>
<evidence type="ECO:0000256" key="13">
    <source>
        <dbReference type="RuleBase" id="RU003848"/>
    </source>
</evidence>
<keyword evidence="3 12" id="KW-0138">CF(0)</keyword>
<evidence type="ECO:0000256" key="4">
    <source>
        <dbReference type="ARBA" id="ARBA00022692"/>
    </source>
</evidence>
<keyword evidence="4 12" id="KW-0812">Transmembrane</keyword>
<comment type="function">
    <text evidence="10 12">F(1)F(0) ATP synthase produces ATP from ADP in the presence of a proton or sodium gradient. F-type ATPases consist of two structural domains, F(1) containing the extramembraneous catalytic core and F(0) containing the membrane proton channel, linked together by a central stalk and a peripheral stalk. During catalysis, ATP synthesis in the catalytic domain of F(1) is coupled via a rotary mechanism of the central stalk subunits to proton translocation.</text>
</comment>
<evidence type="ECO:0000256" key="3">
    <source>
        <dbReference type="ARBA" id="ARBA00022547"/>
    </source>
</evidence>
<keyword evidence="2 12" id="KW-0813">Transport</keyword>
<keyword evidence="14" id="KW-0175">Coiled coil</keyword>
<keyword evidence="9 12" id="KW-0066">ATP synthesis</keyword>
<dbReference type="GO" id="GO:0012505">
    <property type="term" value="C:endomembrane system"/>
    <property type="evidence" value="ECO:0007669"/>
    <property type="project" value="UniProtKB-SubCell"/>
</dbReference>
<evidence type="ECO:0000256" key="12">
    <source>
        <dbReference type="HAMAP-Rule" id="MF_01398"/>
    </source>
</evidence>
<proteinExistence type="inferred from homology"/>
<dbReference type="InterPro" id="IPR050059">
    <property type="entry name" value="ATP_synthase_B_chain"/>
</dbReference>
<organism evidence="15">
    <name type="scientific">uncultured delta proteobacterium</name>
    <dbReference type="NCBI Taxonomy" id="34034"/>
    <lineage>
        <taxon>Bacteria</taxon>
        <taxon>Deltaproteobacteria</taxon>
        <taxon>environmental samples</taxon>
    </lineage>
</organism>
<keyword evidence="8 12" id="KW-0472">Membrane</keyword>
<evidence type="ECO:0000256" key="14">
    <source>
        <dbReference type="SAM" id="Coils"/>
    </source>
</evidence>
<dbReference type="Pfam" id="PF00430">
    <property type="entry name" value="ATP-synt_B"/>
    <property type="match status" value="1"/>
</dbReference>
<dbReference type="GO" id="GO:0046933">
    <property type="term" value="F:proton-transporting ATP synthase activity, rotational mechanism"/>
    <property type="evidence" value="ECO:0007669"/>
    <property type="project" value="UniProtKB-UniRule"/>
</dbReference>
<evidence type="ECO:0000256" key="7">
    <source>
        <dbReference type="ARBA" id="ARBA00023065"/>
    </source>
</evidence>